<evidence type="ECO:0000256" key="6">
    <source>
        <dbReference type="ARBA" id="ARBA00023163"/>
    </source>
</evidence>
<comment type="caution">
    <text evidence="10">The sequence shown here is derived from an EMBL/GenBank/DDBJ whole genome shotgun (WGS) entry which is preliminary data.</text>
</comment>
<dbReference type="Gene3D" id="3.30.450.40">
    <property type="match status" value="2"/>
</dbReference>
<dbReference type="PROSITE" id="PS00675">
    <property type="entry name" value="SIGMA54_INTERACT_1"/>
    <property type="match status" value="1"/>
</dbReference>
<dbReference type="GO" id="GO:0000160">
    <property type="term" value="P:phosphorelay signal transduction system"/>
    <property type="evidence" value="ECO:0007669"/>
    <property type="project" value="InterPro"/>
</dbReference>
<feature type="domain" description="Response regulatory" evidence="9">
    <location>
        <begin position="12"/>
        <end position="126"/>
    </location>
</feature>
<dbReference type="Gene3D" id="1.10.10.60">
    <property type="entry name" value="Homeodomain-like"/>
    <property type="match status" value="1"/>
</dbReference>
<dbReference type="SMART" id="SM00448">
    <property type="entry name" value="REC"/>
    <property type="match status" value="1"/>
</dbReference>
<dbReference type="Pfam" id="PF00072">
    <property type="entry name" value="Response_reg"/>
    <property type="match status" value="1"/>
</dbReference>
<dbReference type="GO" id="GO:0006355">
    <property type="term" value="P:regulation of DNA-templated transcription"/>
    <property type="evidence" value="ECO:0007669"/>
    <property type="project" value="InterPro"/>
</dbReference>
<keyword evidence="4" id="KW-0238">DNA-binding</keyword>
<evidence type="ECO:0000256" key="7">
    <source>
        <dbReference type="PROSITE-ProRule" id="PRU00169"/>
    </source>
</evidence>
<keyword evidence="7" id="KW-0597">Phosphoprotein</keyword>
<evidence type="ECO:0000313" key="10">
    <source>
        <dbReference type="EMBL" id="RIV19480.1"/>
    </source>
</evidence>
<dbReference type="Proteomes" id="UP000283523">
    <property type="component" value="Unassembled WGS sequence"/>
</dbReference>
<dbReference type="InterPro" id="IPR002078">
    <property type="entry name" value="Sigma_54_int"/>
</dbReference>
<dbReference type="Pfam" id="PF25601">
    <property type="entry name" value="AAA_lid_14"/>
    <property type="match status" value="1"/>
</dbReference>
<dbReference type="InterPro" id="IPR025943">
    <property type="entry name" value="Sigma_54_int_dom_ATP-bd_2"/>
</dbReference>
<dbReference type="SUPFAM" id="SSF55781">
    <property type="entry name" value="GAF domain-like"/>
    <property type="match status" value="2"/>
</dbReference>
<dbReference type="PROSITE" id="PS50045">
    <property type="entry name" value="SIGMA54_INTERACT_4"/>
    <property type="match status" value="1"/>
</dbReference>
<dbReference type="PROSITE" id="PS00688">
    <property type="entry name" value="SIGMA54_INTERACT_3"/>
    <property type="match status" value="1"/>
</dbReference>
<evidence type="ECO:0000256" key="5">
    <source>
        <dbReference type="ARBA" id="ARBA00023159"/>
    </source>
</evidence>
<evidence type="ECO:0000313" key="11">
    <source>
        <dbReference type="Proteomes" id="UP000283523"/>
    </source>
</evidence>
<feature type="domain" description="Sigma-54 factor interaction" evidence="8">
    <location>
        <begin position="505"/>
        <end position="734"/>
    </location>
</feature>
<dbReference type="InterPro" id="IPR058031">
    <property type="entry name" value="AAA_lid_NorR"/>
</dbReference>
<evidence type="ECO:0000256" key="2">
    <source>
        <dbReference type="ARBA" id="ARBA00022840"/>
    </source>
</evidence>
<dbReference type="InterPro" id="IPR003593">
    <property type="entry name" value="AAA+_ATPase"/>
</dbReference>
<dbReference type="PROSITE" id="PS00676">
    <property type="entry name" value="SIGMA54_INTERACT_2"/>
    <property type="match status" value="1"/>
</dbReference>
<dbReference type="FunFam" id="3.40.50.300:FF:000006">
    <property type="entry name" value="DNA-binding transcriptional regulator NtrC"/>
    <property type="match status" value="1"/>
</dbReference>
<dbReference type="CDD" id="cd00009">
    <property type="entry name" value="AAA"/>
    <property type="match status" value="1"/>
</dbReference>
<dbReference type="Gene3D" id="3.40.50.2300">
    <property type="match status" value="1"/>
</dbReference>
<dbReference type="SMART" id="SM00382">
    <property type="entry name" value="AAA"/>
    <property type="match status" value="1"/>
</dbReference>
<dbReference type="CDD" id="cd17534">
    <property type="entry name" value="REC_DC-like"/>
    <property type="match status" value="1"/>
</dbReference>
<dbReference type="GO" id="GO:0005524">
    <property type="term" value="F:ATP binding"/>
    <property type="evidence" value="ECO:0007669"/>
    <property type="project" value="UniProtKB-KW"/>
</dbReference>
<dbReference type="InterPro" id="IPR011006">
    <property type="entry name" value="CheY-like_superfamily"/>
</dbReference>
<evidence type="ECO:0000256" key="4">
    <source>
        <dbReference type="ARBA" id="ARBA00023125"/>
    </source>
</evidence>
<keyword evidence="2" id="KW-0067">ATP-binding</keyword>
<accession>A0A418M1L3</accession>
<dbReference type="InterPro" id="IPR027417">
    <property type="entry name" value="P-loop_NTPase"/>
</dbReference>
<dbReference type="PANTHER" id="PTHR32071:SF117">
    <property type="entry name" value="PTS-DEPENDENT DIHYDROXYACETONE KINASE OPERON REGULATORY PROTEIN-RELATED"/>
    <property type="match status" value="1"/>
</dbReference>
<dbReference type="Gene3D" id="1.10.8.60">
    <property type="match status" value="1"/>
</dbReference>
<gene>
    <name evidence="10" type="ORF">DYU11_25645</name>
</gene>
<dbReference type="GO" id="GO:0003677">
    <property type="term" value="F:DNA binding"/>
    <property type="evidence" value="ECO:0007669"/>
    <property type="project" value="UniProtKB-KW"/>
</dbReference>
<dbReference type="SUPFAM" id="SSF52540">
    <property type="entry name" value="P-loop containing nucleoside triphosphate hydrolases"/>
    <property type="match status" value="1"/>
</dbReference>
<dbReference type="InterPro" id="IPR029016">
    <property type="entry name" value="GAF-like_dom_sf"/>
</dbReference>
<dbReference type="InterPro" id="IPR025944">
    <property type="entry name" value="Sigma_54_int_dom_CS"/>
</dbReference>
<keyword evidence="5" id="KW-0010">Activator</keyword>
<keyword evidence="1" id="KW-0547">Nucleotide-binding</keyword>
<dbReference type="OrthoDB" id="9782110at2"/>
<keyword evidence="3" id="KW-0805">Transcription regulation</keyword>
<dbReference type="RefSeq" id="WP_119670583.1">
    <property type="nucleotide sequence ID" value="NZ_QXED01000008.1"/>
</dbReference>
<name>A0A418M1L3_9BACT</name>
<dbReference type="InterPro" id="IPR001789">
    <property type="entry name" value="Sig_transdc_resp-reg_receiver"/>
</dbReference>
<feature type="modified residue" description="4-aspartylphosphate" evidence="7">
    <location>
        <position position="62"/>
    </location>
</feature>
<dbReference type="Gene3D" id="3.40.50.300">
    <property type="entry name" value="P-loop containing nucleotide triphosphate hydrolases"/>
    <property type="match status" value="1"/>
</dbReference>
<reference evidence="10 11" key="1">
    <citation type="submission" date="2018-08" db="EMBL/GenBank/DDBJ databases">
        <title>Fibrisoma montanum sp. nov., isolated from Danxia mountain soil.</title>
        <authorList>
            <person name="Huang Y."/>
        </authorList>
    </citation>
    <scope>NUCLEOTIDE SEQUENCE [LARGE SCALE GENOMIC DNA]</scope>
    <source>
        <strain evidence="10 11">HYT19</strain>
    </source>
</reference>
<evidence type="ECO:0000259" key="9">
    <source>
        <dbReference type="PROSITE" id="PS50110"/>
    </source>
</evidence>
<dbReference type="AlphaFoldDB" id="A0A418M1L3"/>
<evidence type="ECO:0000259" key="8">
    <source>
        <dbReference type="PROSITE" id="PS50045"/>
    </source>
</evidence>
<organism evidence="10 11">
    <name type="scientific">Fibrisoma montanum</name>
    <dbReference type="NCBI Taxonomy" id="2305895"/>
    <lineage>
        <taxon>Bacteria</taxon>
        <taxon>Pseudomonadati</taxon>
        <taxon>Bacteroidota</taxon>
        <taxon>Cytophagia</taxon>
        <taxon>Cytophagales</taxon>
        <taxon>Spirosomataceae</taxon>
        <taxon>Fibrisoma</taxon>
    </lineage>
</organism>
<dbReference type="PANTHER" id="PTHR32071">
    <property type="entry name" value="TRANSCRIPTIONAL REGULATORY PROTEIN"/>
    <property type="match status" value="1"/>
</dbReference>
<dbReference type="InterPro" id="IPR025662">
    <property type="entry name" value="Sigma_54_int_dom_ATP-bd_1"/>
</dbReference>
<dbReference type="PROSITE" id="PS50110">
    <property type="entry name" value="RESPONSE_REGULATORY"/>
    <property type="match status" value="1"/>
</dbReference>
<evidence type="ECO:0000256" key="1">
    <source>
        <dbReference type="ARBA" id="ARBA00022741"/>
    </source>
</evidence>
<proteinExistence type="predicted"/>
<dbReference type="Pfam" id="PF00158">
    <property type="entry name" value="Sigma54_activat"/>
    <property type="match status" value="1"/>
</dbReference>
<keyword evidence="6" id="KW-0804">Transcription</keyword>
<sequence>MVVMKEQVLSPSLLLVEDEFMIANDLRWMLEKAGYTVIGQVESVPDAMAAVQEQQPDIVLLDIFLDGDQTGIDLAYWLRERNIPFVYLSANLTDNVLSEAKQTQPFGFLNKPFREKDVLTTLEIARFRHAHGEEAKLRKQTTLQIAVNNAIVTIQDRERLCWAIADQINALVPFSFFNLRIVRPQEASGYWLMLRRTSPTTFERLNLTSLLQRELRTEEIEKLKQESVEQMTEPAGIFTGLSLQNLCESYQTVRSCYDYLGVRSLALFPIQLNEDSFTYLVLANTQADSFTQKDYELVSLIIPQISLALNNLLAYEEIDKHRLIKTTELAIVTAFRNGKDITETMLQVAWALDKLLPFDLLLISQEKKSVSGAEIAVQKTRGVFELLPDSALAKWKAVQTATAPPPSATGLQLDWYEANQSFKSFVQVPIYLNGESSTSLALYSQAAYAYTSKDQSILQEISQQLGMAMENRLAFSQIQELSERLEQEKTYLAEEIKTSANFEEIVGNSPAMHVVFKRVSQVATTDSTVLILGETGTGKELIARAVHNLSNRKMRAMIKVNCAALPAQLIESELFGHERGSFTGATEKRIGKFELADGGTIFLDEIGELPLELQGKLLRVIQEKEIERLGGKGPIKVNVRIIAATNRNLEKEVSSNQFRPDLYYRLNVFPIQLPPLRERTDDLLPLSMHFLQKLSKKLGKPVTKIASSTLQKMRAYRWPGNIRELEHVLERAAIEAETTTLEIVEPLQSLFGMSTPASAPSASVEPLQDTLRAAILAALAQSGNRIRGEGGAAELLKIKPTTLEARMRKLGINPRH</sequence>
<evidence type="ECO:0000256" key="3">
    <source>
        <dbReference type="ARBA" id="ARBA00023015"/>
    </source>
</evidence>
<protein>
    <submittedName>
        <fullName evidence="10">Response regulator</fullName>
    </submittedName>
</protein>
<dbReference type="EMBL" id="QXED01000008">
    <property type="protein sequence ID" value="RIV19480.1"/>
    <property type="molecule type" value="Genomic_DNA"/>
</dbReference>
<dbReference type="SUPFAM" id="SSF52172">
    <property type="entry name" value="CheY-like"/>
    <property type="match status" value="1"/>
</dbReference>
<keyword evidence="11" id="KW-1185">Reference proteome</keyword>